<proteinExistence type="predicted"/>
<organism evidence="3 4">
    <name type="scientific">Arcicella aurantiaca</name>
    <dbReference type="NCBI Taxonomy" id="591202"/>
    <lineage>
        <taxon>Bacteria</taxon>
        <taxon>Pseudomonadati</taxon>
        <taxon>Bacteroidota</taxon>
        <taxon>Cytophagia</taxon>
        <taxon>Cytophagales</taxon>
        <taxon>Flectobacillaceae</taxon>
        <taxon>Arcicella</taxon>
    </lineage>
</organism>
<dbReference type="Proteomes" id="UP000245489">
    <property type="component" value="Unassembled WGS sequence"/>
</dbReference>
<keyword evidence="1" id="KW-0732">Signal</keyword>
<feature type="domain" description="YHS" evidence="2">
    <location>
        <begin position="46"/>
        <end position="90"/>
    </location>
</feature>
<dbReference type="InterPro" id="IPR009078">
    <property type="entry name" value="Ferritin-like_SF"/>
</dbReference>
<evidence type="ECO:0000313" key="4">
    <source>
        <dbReference type="Proteomes" id="UP000245489"/>
    </source>
</evidence>
<evidence type="ECO:0000313" key="3">
    <source>
        <dbReference type="EMBL" id="PWK23365.1"/>
    </source>
</evidence>
<feature type="chain" id="PRO_5016450997" evidence="1">
    <location>
        <begin position="21"/>
        <end position="92"/>
    </location>
</feature>
<dbReference type="Pfam" id="PF04945">
    <property type="entry name" value="YHS"/>
    <property type="match status" value="1"/>
</dbReference>
<gene>
    <name evidence="3" type="ORF">LV89_03182</name>
</gene>
<dbReference type="OrthoDB" id="6382410at2"/>
<dbReference type="EMBL" id="QGGO01000017">
    <property type="protein sequence ID" value="PWK23365.1"/>
    <property type="molecule type" value="Genomic_DNA"/>
</dbReference>
<name>A0A316DZQ4_9BACT</name>
<reference evidence="3 4" key="1">
    <citation type="submission" date="2018-05" db="EMBL/GenBank/DDBJ databases">
        <title>Genomic Encyclopedia of Archaeal and Bacterial Type Strains, Phase II (KMG-II): from individual species to whole genera.</title>
        <authorList>
            <person name="Goeker M."/>
        </authorList>
    </citation>
    <scope>NUCLEOTIDE SEQUENCE [LARGE SCALE GENOMIC DNA]</scope>
    <source>
        <strain evidence="3 4">DSM 22214</strain>
    </source>
</reference>
<dbReference type="Gene3D" id="1.10.620.20">
    <property type="entry name" value="Ribonucleotide Reductase, subunit A"/>
    <property type="match status" value="1"/>
</dbReference>
<protein>
    <submittedName>
        <fullName evidence="3">YHS domain-containing protein</fullName>
    </submittedName>
</protein>
<keyword evidence="4" id="KW-1185">Reference proteome</keyword>
<feature type="signal peptide" evidence="1">
    <location>
        <begin position="1"/>
        <end position="20"/>
    </location>
</feature>
<comment type="caution">
    <text evidence="3">The sequence shown here is derived from an EMBL/GenBank/DDBJ whole genome shotgun (WGS) entry which is preliminary data.</text>
</comment>
<accession>A0A316DZQ4</accession>
<dbReference type="RefSeq" id="WP_109743884.1">
    <property type="nucleotide sequence ID" value="NZ_QGGO01000017.1"/>
</dbReference>
<dbReference type="GO" id="GO:0016491">
    <property type="term" value="F:oxidoreductase activity"/>
    <property type="evidence" value="ECO:0007669"/>
    <property type="project" value="InterPro"/>
</dbReference>
<evidence type="ECO:0000256" key="1">
    <source>
        <dbReference type="SAM" id="SignalP"/>
    </source>
</evidence>
<dbReference type="InterPro" id="IPR007029">
    <property type="entry name" value="YHS_dom"/>
</dbReference>
<dbReference type="SUPFAM" id="SSF47240">
    <property type="entry name" value="Ferritin-like"/>
    <property type="match status" value="1"/>
</dbReference>
<sequence>MKKVIIAIISTLCLSTGVFAQHEGHSKKSEKAKQPKAEQVLQNDAIDPICKMSVPKGSKQVSIYKGKQVGFCSIVCKEMFDKDPKKYAGHKH</sequence>
<evidence type="ECO:0000259" key="2">
    <source>
        <dbReference type="Pfam" id="PF04945"/>
    </source>
</evidence>
<dbReference type="AlphaFoldDB" id="A0A316DZQ4"/>
<dbReference type="InterPro" id="IPR012348">
    <property type="entry name" value="RNR-like"/>
</dbReference>